<dbReference type="Proteomes" id="UP000535078">
    <property type="component" value="Unassembled WGS sequence"/>
</dbReference>
<dbReference type="PANTHER" id="PTHR43747">
    <property type="entry name" value="FAD-BINDING PROTEIN"/>
    <property type="match status" value="1"/>
</dbReference>
<dbReference type="PANTHER" id="PTHR43747:SF4">
    <property type="entry name" value="FLAVIN-DEPENDENT TRYPTOPHAN HALOGENASE"/>
    <property type="match status" value="1"/>
</dbReference>
<dbReference type="Gene3D" id="3.50.50.60">
    <property type="entry name" value="FAD/NAD(P)-binding domain"/>
    <property type="match status" value="1"/>
</dbReference>
<evidence type="ECO:0000313" key="1">
    <source>
        <dbReference type="EMBL" id="NJB87919.1"/>
    </source>
</evidence>
<dbReference type="SUPFAM" id="SSF51905">
    <property type="entry name" value="FAD/NAD(P)-binding domain"/>
    <property type="match status" value="1"/>
</dbReference>
<comment type="caution">
    <text evidence="1">The sequence shown here is derived from an EMBL/GenBank/DDBJ whole genome shotgun (WGS) entry which is preliminary data.</text>
</comment>
<protein>
    <submittedName>
        <fullName evidence="1">Tryptophan halogenase</fullName>
        <ecNumber evidence="1">1.14.19.9</ecNumber>
    </submittedName>
</protein>
<keyword evidence="2" id="KW-1185">Reference proteome</keyword>
<accession>A0A7X6B742</accession>
<dbReference type="Pfam" id="PF04820">
    <property type="entry name" value="Trp_halogenase"/>
    <property type="match status" value="1"/>
</dbReference>
<organism evidence="1 2">
    <name type="scientific">Sphingopyxis italica</name>
    <dbReference type="NCBI Taxonomy" id="1129133"/>
    <lineage>
        <taxon>Bacteria</taxon>
        <taxon>Pseudomonadati</taxon>
        <taxon>Pseudomonadota</taxon>
        <taxon>Alphaproteobacteria</taxon>
        <taxon>Sphingomonadales</taxon>
        <taxon>Sphingomonadaceae</taxon>
        <taxon>Sphingopyxis</taxon>
    </lineage>
</organism>
<dbReference type="EC" id="1.14.19.9" evidence="1"/>
<dbReference type="InterPro" id="IPR036188">
    <property type="entry name" value="FAD/NAD-bd_sf"/>
</dbReference>
<reference evidence="1 2" key="1">
    <citation type="submission" date="2020-03" db="EMBL/GenBank/DDBJ databases">
        <title>Genomic Encyclopedia of Type Strains, Phase IV (KMG-IV): sequencing the most valuable type-strain genomes for metagenomic binning, comparative biology and taxonomic classification.</title>
        <authorList>
            <person name="Goeker M."/>
        </authorList>
    </citation>
    <scope>NUCLEOTIDE SEQUENCE [LARGE SCALE GENOMIC DNA]</scope>
    <source>
        <strain evidence="1 2">DSM 25229</strain>
    </source>
</reference>
<dbReference type="InterPro" id="IPR050816">
    <property type="entry name" value="Flavin-dep_Halogenase_NPB"/>
</dbReference>
<dbReference type="InterPro" id="IPR006905">
    <property type="entry name" value="Flavin_halogenase"/>
</dbReference>
<gene>
    <name evidence="1" type="ORF">GGR90_000071</name>
</gene>
<proteinExistence type="predicted"/>
<sequence>MTNSVQRVVVHGGGVAAAMAALAVSRAYARLGTDVVWVDTGEAFAPHAALIAPPDLSTFHRLLGIDEATLVRHAAATINMGQQFAGWSGGDDAFLHAYGDAGSAFASLPFVQHWTRARAAGLGVALEDFCLAAAAAKQGRTGAPREAATRQAVKAGWHLDAAGYARLLRAACEQADIRIVPGAGAVPHRGGAGLDRIDLADGEQLAADLFIDTDGTLIAALDPGTAARPAFCDRIIRASAPAFDPLPLYSRVAAHPAGWLTMIPLANRTAIEFAYDSASLADADAPAALASALGRAVDAAPPAPLAAAARPRPWVGNVVAVGPAAGAAPPLDGAELLLLQLGIAQLVLLWPIDRAAMPEADIYNEEMAGTRARVADFTAQHFRLNARTGELYWDAARAAPVSAELAAKIDLFAARGMFAHYNHEAHVEDSWALVMAGHGVTPRSFDPQALLTEDQALMAEFQRQLRAVASDVHAMESHADALRRMRG</sequence>
<evidence type="ECO:0000313" key="2">
    <source>
        <dbReference type="Proteomes" id="UP000535078"/>
    </source>
</evidence>
<name>A0A7X6B742_9SPHN</name>
<dbReference type="EMBL" id="JAATIT010000001">
    <property type="protein sequence ID" value="NJB87919.1"/>
    <property type="molecule type" value="Genomic_DNA"/>
</dbReference>
<keyword evidence="1" id="KW-0560">Oxidoreductase</keyword>
<dbReference type="AlphaFoldDB" id="A0A7X6B742"/>
<dbReference type="RefSeq" id="WP_167918379.1">
    <property type="nucleotide sequence ID" value="NZ_JAATIT010000001.1"/>
</dbReference>
<dbReference type="GO" id="GO:0004497">
    <property type="term" value="F:monooxygenase activity"/>
    <property type="evidence" value="ECO:0007669"/>
    <property type="project" value="InterPro"/>
</dbReference>